<dbReference type="WBParaSite" id="Pan_g7769.t1">
    <property type="protein sequence ID" value="Pan_g7769.t1"/>
    <property type="gene ID" value="Pan_g7769"/>
</dbReference>
<name>A0A7E4W9K7_PANRE</name>
<dbReference type="AlphaFoldDB" id="A0A7E4W9K7"/>
<evidence type="ECO:0000313" key="1">
    <source>
        <dbReference type="Proteomes" id="UP000492821"/>
    </source>
</evidence>
<reference evidence="2" key="2">
    <citation type="submission" date="2020-10" db="UniProtKB">
        <authorList>
            <consortium name="WormBaseParasite"/>
        </authorList>
    </citation>
    <scope>IDENTIFICATION</scope>
</reference>
<proteinExistence type="predicted"/>
<sequence length="335" mass="38241">MADQGKLRTSIRAFALPACRPTFSLYQKMASTTANLPKTLKIHTSDHEIVEVTENVINGCENLKMVTVKHPEFDEFVAPFKSSGFKNAFKFLEFFDLNEPSTPSFDYLAFIQATKPAMKFLHGLSEEDKAELLYTMNCLQCKRLDDCMKMYSTVVNDNYKIEEFGEIPDSMEIFMSNDKTITVPRKIVKESDFLISFYKAFGSFPGRLFVGFSGHAYHKALKALNLCDLDTPHVPLEIASIAPITPALSAFAKANQHVMDYFNSLMNLDLYEITIVASFMSIRRLCDLFLVYLMTLDEDRRERILRGHSAISEYFYHLQENDEENSDYVFPADGA</sequence>
<evidence type="ECO:0000313" key="2">
    <source>
        <dbReference type="WBParaSite" id="Pan_g7769.t1"/>
    </source>
</evidence>
<keyword evidence="1" id="KW-1185">Reference proteome</keyword>
<organism evidence="1 2">
    <name type="scientific">Panagrellus redivivus</name>
    <name type="common">Microworm</name>
    <dbReference type="NCBI Taxonomy" id="6233"/>
    <lineage>
        <taxon>Eukaryota</taxon>
        <taxon>Metazoa</taxon>
        <taxon>Ecdysozoa</taxon>
        <taxon>Nematoda</taxon>
        <taxon>Chromadorea</taxon>
        <taxon>Rhabditida</taxon>
        <taxon>Tylenchina</taxon>
        <taxon>Panagrolaimomorpha</taxon>
        <taxon>Panagrolaimoidea</taxon>
        <taxon>Panagrolaimidae</taxon>
        <taxon>Panagrellus</taxon>
    </lineage>
</organism>
<dbReference type="Proteomes" id="UP000492821">
    <property type="component" value="Unassembled WGS sequence"/>
</dbReference>
<protein>
    <submittedName>
        <fullName evidence="2">NR LBD domain-containing protein</fullName>
    </submittedName>
</protein>
<accession>A0A7E4W9K7</accession>
<reference evidence="1" key="1">
    <citation type="journal article" date="2013" name="Genetics">
        <title>The draft genome and transcriptome of Panagrellus redivivus are shaped by the harsh demands of a free-living lifestyle.</title>
        <authorList>
            <person name="Srinivasan J."/>
            <person name="Dillman A.R."/>
            <person name="Macchietto M.G."/>
            <person name="Heikkinen L."/>
            <person name="Lakso M."/>
            <person name="Fracchia K.M."/>
            <person name="Antoshechkin I."/>
            <person name="Mortazavi A."/>
            <person name="Wong G."/>
            <person name="Sternberg P.W."/>
        </authorList>
    </citation>
    <scope>NUCLEOTIDE SEQUENCE [LARGE SCALE GENOMIC DNA]</scope>
    <source>
        <strain evidence="1">MT8872</strain>
    </source>
</reference>